<protein>
    <submittedName>
        <fullName evidence="2">Uncharacterized protein</fullName>
    </submittedName>
</protein>
<organism evidence="2 3">
    <name type="scientific">Nocardia aurea</name>
    <dbReference type="NCBI Taxonomy" id="2144174"/>
    <lineage>
        <taxon>Bacteria</taxon>
        <taxon>Bacillati</taxon>
        <taxon>Actinomycetota</taxon>
        <taxon>Actinomycetes</taxon>
        <taxon>Mycobacteriales</taxon>
        <taxon>Nocardiaceae</taxon>
        <taxon>Nocardia</taxon>
    </lineage>
</organism>
<keyword evidence="1" id="KW-1133">Transmembrane helix</keyword>
<feature type="transmembrane region" description="Helical" evidence="1">
    <location>
        <begin position="16"/>
        <end position="33"/>
    </location>
</feature>
<dbReference type="RefSeq" id="WP_357785860.1">
    <property type="nucleotide sequence ID" value="NZ_JBFAKC010000009.1"/>
</dbReference>
<proteinExistence type="predicted"/>
<gene>
    <name evidence="2" type="ORF">AB0I48_21260</name>
</gene>
<keyword evidence="3" id="KW-1185">Reference proteome</keyword>
<evidence type="ECO:0000313" key="3">
    <source>
        <dbReference type="Proteomes" id="UP001551695"/>
    </source>
</evidence>
<sequence length="245" mass="28588">MSTQGGSSDPTSPGQWIARAIAVVILIPLRLVWEAMKLLGRVLVAVLVFFLEYLLAPLCGLVWHWVIRPAWYFLKNILWDLVLHQVLWGLVLTPLFALILDFVLRPLRRAVEEWLWRRVLRPAASWLWRRVVRPVAKFVAGMCWLIFDYLVYRPLRALWRWVLLPLWRALRATLRFGWRIATIVVGVLVVAPCAFVYRTILRPVFGALAIVWDVLVTRPVRWTYRTIVAPMNRWAADIVSTVFGR</sequence>
<dbReference type="EMBL" id="JBFAKC010000009">
    <property type="protein sequence ID" value="MEV0710100.1"/>
    <property type="molecule type" value="Genomic_DNA"/>
</dbReference>
<feature type="transmembrane region" description="Helical" evidence="1">
    <location>
        <begin position="176"/>
        <end position="197"/>
    </location>
</feature>
<name>A0ABV3FXD6_9NOCA</name>
<comment type="caution">
    <text evidence="2">The sequence shown here is derived from an EMBL/GenBank/DDBJ whole genome shotgun (WGS) entry which is preliminary data.</text>
</comment>
<keyword evidence="1" id="KW-0812">Transmembrane</keyword>
<evidence type="ECO:0000256" key="1">
    <source>
        <dbReference type="SAM" id="Phobius"/>
    </source>
</evidence>
<reference evidence="2 3" key="1">
    <citation type="submission" date="2024-06" db="EMBL/GenBank/DDBJ databases">
        <title>The Natural Products Discovery Center: Release of the First 8490 Sequenced Strains for Exploring Actinobacteria Biosynthetic Diversity.</title>
        <authorList>
            <person name="Kalkreuter E."/>
            <person name="Kautsar S.A."/>
            <person name="Yang D."/>
            <person name="Bader C.D."/>
            <person name="Teijaro C.N."/>
            <person name="Fluegel L."/>
            <person name="Davis C.M."/>
            <person name="Simpson J.R."/>
            <person name="Lauterbach L."/>
            <person name="Steele A.D."/>
            <person name="Gui C."/>
            <person name="Meng S."/>
            <person name="Li G."/>
            <person name="Viehrig K."/>
            <person name="Ye F."/>
            <person name="Su P."/>
            <person name="Kiefer A.F."/>
            <person name="Nichols A."/>
            <person name="Cepeda A.J."/>
            <person name="Yan W."/>
            <person name="Fan B."/>
            <person name="Jiang Y."/>
            <person name="Adhikari A."/>
            <person name="Zheng C.-J."/>
            <person name="Schuster L."/>
            <person name="Cowan T.M."/>
            <person name="Smanski M.J."/>
            <person name="Chevrette M.G."/>
            <person name="De Carvalho L.P.S."/>
            <person name="Shen B."/>
        </authorList>
    </citation>
    <scope>NUCLEOTIDE SEQUENCE [LARGE SCALE GENOMIC DNA]</scope>
    <source>
        <strain evidence="2 3">NPDC050403</strain>
    </source>
</reference>
<keyword evidence="1" id="KW-0472">Membrane</keyword>
<dbReference type="Proteomes" id="UP001551695">
    <property type="component" value="Unassembled WGS sequence"/>
</dbReference>
<accession>A0ABV3FXD6</accession>
<evidence type="ECO:0000313" key="2">
    <source>
        <dbReference type="EMBL" id="MEV0710100.1"/>
    </source>
</evidence>
<feature type="transmembrane region" description="Helical" evidence="1">
    <location>
        <begin position="86"/>
        <end position="104"/>
    </location>
</feature>
<feature type="transmembrane region" description="Helical" evidence="1">
    <location>
        <begin position="42"/>
        <end position="66"/>
    </location>
</feature>